<dbReference type="EMBL" id="CP014859">
    <property type="protein sequence ID" value="AOS65983.1"/>
    <property type="molecule type" value="Genomic_DNA"/>
</dbReference>
<evidence type="ECO:0000313" key="6">
    <source>
        <dbReference type="Proteomes" id="UP000095210"/>
    </source>
</evidence>
<dbReference type="KEGG" id="ahm:TL08_26070"/>
<evidence type="ECO:0000256" key="1">
    <source>
        <dbReference type="ARBA" id="ARBA00004496"/>
    </source>
</evidence>
<organism evidence="5 6">
    <name type="scientific">Actinoalloteichus hymeniacidonis</name>
    <dbReference type="NCBI Taxonomy" id="340345"/>
    <lineage>
        <taxon>Bacteria</taxon>
        <taxon>Bacillati</taxon>
        <taxon>Actinomycetota</taxon>
        <taxon>Actinomycetes</taxon>
        <taxon>Pseudonocardiales</taxon>
        <taxon>Pseudonocardiaceae</taxon>
        <taxon>Actinoalloteichus</taxon>
    </lineage>
</organism>
<name>A0AAC9N003_9PSEU</name>
<sequence length="254" mass="27425">MPIVLDRPELNLLWRHLDLGVRPLTLNTRECGTTLAENAEFDRQSAANLRGRGLLQGDTVLPELAAGLRCLARPRIAVDLRWTMEPGRELRVLAAGDGDSGTRGVLDDERLAIDEIHPGAVVGAIVEVLGEMPVGVGQAVSVPVHVIAQAGADGRRSDARFEDGLVELGVRSGEARGILAMLGGARLRAGQIGVTGWDRAGQRRRAPWVIDVYDTVQGRYAVHHRDDWVTVAPAGTARIAEMIRELLETLHEAG</sequence>
<gene>
    <name evidence="5" type="ORF">TL08_26070</name>
</gene>
<protein>
    <submittedName>
        <fullName evidence="5">EspG family</fullName>
    </submittedName>
</protein>
<reference evidence="6" key="1">
    <citation type="submission" date="2016-03" db="EMBL/GenBank/DDBJ databases">
        <title>Complete genome sequence of the type strain Actinoalloteichus hymeniacidonis DSM 45092.</title>
        <authorList>
            <person name="Schaffert L."/>
            <person name="Albersmeier A."/>
            <person name="Winkler A."/>
            <person name="Kalinowski J."/>
            <person name="Zotchev S."/>
            <person name="Ruckert C."/>
        </authorList>
    </citation>
    <scope>NUCLEOTIDE SEQUENCE [LARGE SCALE GENOMIC DNA]</scope>
    <source>
        <strain evidence="6">HPA177(T) (DSM 45092(T))</strain>
    </source>
</reference>
<keyword evidence="3" id="KW-0963">Cytoplasm</keyword>
<accession>A0AAC9N003</accession>
<comment type="subcellular location">
    <subcellularLocation>
        <location evidence="1">Cytoplasm</location>
    </subcellularLocation>
</comment>
<dbReference type="AlphaFoldDB" id="A0AAC9N003"/>
<dbReference type="RefSeq" id="WP_069852806.1">
    <property type="nucleotide sequence ID" value="NZ_CP014859.1"/>
</dbReference>
<keyword evidence="6" id="KW-1185">Reference proteome</keyword>
<evidence type="ECO:0000256" key="2">
    <source>
        <dbReference type="ARBA" id="ARBA00006411"/>
    </source>
</evidence>
<proteinExistence type="inferred from homology"/>
<evidence type="ECO:0000256" key="4">
    <source>
        <dbReference type="ARBA" id="ARBA00023186"/>
    </source>
</evidence>
<evidence type="ECO:0000256" key="3">
    <source>
        <dbReference type="ARBA" id="ARBA00022490"/>
    </source>
</evidence>
<dbReference type="Pfam" id="PF14011">
    <property type="entry name" value="ESX-1_EspG"/>
    <property type="match status" value="1"/>
</dbReference>
<evidence type="ECO:0000313" key="5">
    <source>
        <dbReference type="EMBL" id="AOS65983.1"/>
    </source>
</evidence>
<comment type="similarity">
    <text evidence="2">Belongs to the EspG family.</text>
</comment>
<dbReference type="Proteomes" id="UP000095210">
    <property type="component" value="Chromosome"/>
</dbReference>
<keyword evidence="4" id="KW-0143">Chaperone</keyword>
<dbReference type="InterPro" id="IPR025734">
    <property type="entry name" value="EspG"/>
</dbReference>